<evidence type="ECO:0000256" key="5">
    <source>
        <dbReference type="ARBA" id="ARBA00022722"/>
    </source>
</evidence>
<comment type="function">
    <text evidence="10">Endonuclease that specifically degrades the RNA of RNA-DNA hybrids.</text>
</comment>
<dbReference type="SUPFAM" id="SSF53098">
    <property type="entry name" value="Ribonuclease H-like"/>
    <property type="match status" value="1"/>
</dbReference>
<dbReference type="GO" id="GO:0000287">
    <property type="term" value="F:magnesium ion binding"/>
    <property type="evidence" value="ECO:0007669"/>
    <property type="project" value="UniProtKB-UniRule"/>
</dbReference>
<feature type="binding site" evidence="10">
    <location>
        <position position="21"/>
    </location>
    <ligand>
        <name>Mg(2+)</name>
        <dbReference type="ChEBI" id="CHEBI:18420"/>
        <label>2</label>
    </ligand>
</feature>
<reference evidence="12 13" key="1">
    <citation type="submission" date="2015-09" db="EMBL/GenBank/DDBJ databases">
        <title>Draft genome sequence of Hydrogenibacillus schlegelii DSM 2000.</title>
        <authorList>
            <person name="Hemp J."/>
        </authorList>
    </citation>
    <scope>NUCLEOTIDE SEQUENCE [LARGE SCALE GENOMIC DNA]</scope>
    <source>
        <strain evidence="12 13">MA 48</strain>
    </source>
</reference>
<dbReference type="PROSITE" id="PS50879">
    <property type="entry name" value="RNASE_H_1"/>
    <property type="match status" value="1"/>
</dbReference>
<evidence type="ECO:0000256" key="7">
    <source>
        <dbReference type="ARBA" id="ARBA00022759"/>
    </source>
</evidence>
<evidence type="ECO:0000256" key="6">
    <source>
        <dbReference type="ARBA" id="ARBA00022723"/>
    </source>
</evidence>
<evidence type="ECO:0000256" key="8">
    <source>
        <dbReference type="ARBA" id="ARBA00022801"/>
    </source>
</evidence>
<evidence type="ECO:0000256" key="4">
    <source>
        <dbReference type="ARBA" id="ARBA00012180"/>
    </source>
</evidence>
<dbReference type="Pfam" id="PF00075">
    <property type="entry name" value="RNase_H"/>
    <property type="match status" value="1"/>
</dbReference>
<dbReference type="OrthoDB" id="7845843at2"/>
<dbReference type="InterPro" id="IPR022892">
    <property type="entry name" value="RNaseHI"/>
</dbReference>
<evidence type="ECO:0000313" key="12">
    <source>
        <dbReference type="EMBL" id="OAR03291.1"/>
    </source>
</evidence>
<dbReference type="GO" id="GO:0003676">
    <property type="term" value="F:nucleic acid binding"/>
    <property type="evidence" value="ECO:0007669"/>
    <property type="project" value="InterPro"/>
</dbReference>
<feature type="binding site" evidence="10">
    <location>
        <position position="81"/>
    </location>
    <ligand>
        <name>Mg(2+)</name>
        <dbReference type="ChEBI" id="CHEBI:18420"/>
        <label>1</label>
    </ligand>
</feature>
<dbReference type="AlphaFoldDB" id="A0A132N5M1"/>
<proteinExistence type="inferred from homology"/>
<evidence type="ECO:0000256" key="10">
    <source>
        <dbReference type="HAMAP-Rule" id="MF_00042"/>
    </source>
</evidence>
<dbReference type="NCBIfam" id="NF001236">
    <property type="entry name" value="PRK00203.1"/>
    <property type="match status" value="1"/>
</dbReference>
<keyword evidence="5 10" id="KW-0540">Nuclease</keyword>
<dbReference type="Gene3D" id="3.30.420.10">
    <property type="entry name" value="Ribonuclease H-like superfamily/Ribonuclease H"/>
    <property type="match status" value="1"/>
</dbReference>
<evidence type="ECO:0000259" key="11">
    <source>
        <dbReference type="PROSITE" id="PS50879"/>
    </source>
</evidence>
<dbReference type="PANTHER" id="PTHR10642">
    <property type="entry name" value="RIBONUCLEASE H1"/>
    <property type="match status" value="1"/>
</dbReference>
<dbReference type="HAMAP" id="MF_00042">
    <property type="entry name" value="RNase_H"/>
    <property type="match status" value="1"/>
</dbReference>
<dbReference type="EC" id="3.1.26.4" evidence="4 10"/>
<comment type="similarity">
    <text evidence="2 10">Belongs to the RNase H family.</text>
</comment>
<dbReference type="InterPro" id="IPR002156">
    <property type="entry name" value="RNaseH_domain"/>
</dbReference>
<dbReference type="RefSeq" id="WP_066203389.1">
    <property type="nucleotide sequence ID" value="NZ_CBCSAS010000032.1"/>
</dbReference>
<keyword evidence="6 10" id="KW-0479">Metal-binding</keyword>
<dbReference type="EMBL" id="JXBB01000063">
    <property type="protein sequence ID" value="OAR03291.1"/>
    <property type="molecule type" value="Genomic_DNA"/>
</dbReference>
<dbReference type="Proteomes" id="UP000243024">
    <property type="component" value="Unassembled WGS sequence"/>
</dbReference>
<evidence type="ECO:0000256" key="9">
    <source>
        <dbReference type="ARBA" id="ARBA00022842"/>
    </source>
</evidence>
<evidence type="ECO:0000256" key="1">
    <source>
        <dbReference type="ARBA" id="ARBA00000077"/>
    </source>
</evidence>
<comment type="catalytic activity">
    <reaction evidence="1 10">
        <text>Endonucleolytic cleavage to 5'-phosphomonoester.</text>
        <dbReference type="EC" id="3.1.26.4"/>
    </reaction>
</comment>
<dbReference type="InterPro" id="IPR050092">
    <property type="entry name" value="RNase_H"/>
</dbReference>
<keyword evidence="13" id="KW-1185">Reference proteome</keyword>
<feature type="domain" description="RNase H type-1" evidence="11">
    <location>
        <begin position="12"/>
        <end position="154"/>
    </location>
</feature>
<dbReference type="GO" id="GO:0004523">
    <property type="term" value="F:RNA-DNA hybrid ribonuclease activity"/>
    <property type="evidence" value="ECO:0007669"/>
    <property type="project" value="UniProtKB-UniRule"/>
</dbReference>
<protein>
    <recommendedName>
        <fullName evidence="4 10">Ribonuclease H</fullName>
        <shortName evidence="10">RNase H</shortName>
        <ecNumber evidence="4 10">3.1.26.4</ecNumber>
    </recommendedName>
</protein>
<keyword evidence="7 10" id="KW-0255">Endonuclease</keyword>
<dbReference type="GO" id="GO:0043137">
    <property type="term" value="P:DNA replication, removal of RNA primer"/>
    <property type="evidence" value="ECO:0007669"/>
    <property type="project" value="TreeGrafter"/>
</dbReference>
<dbReference type="GO" id="GO:0005737">
    <property type="term" value="C:cytoplasm"/>
    <property type="evidence" value="ECO:0007669"/>
    <property type="project" value="UniProtKB-SubCell"/>
</dbReference>
<accession>A0A132N5M1</accession>
<keyword evidence="8 10" id="KW-0378">Hydrolase</keyword>
<feature type="binding site" evidence="10">
    <location>
        <position position="146"/>
    </location>
    <ligand>
        <name>Mg(2+)</name>
        <dbReference type="ChEBI" id="CHEBI:18420"/>
        <label>2</label>
    </ligand>
</feature>
<organism evidence="12 13">
    <name type="scientific">Hydrogenibacillus schlegelii</name>
    <name type="common">Bacillus schlegelii</name>
    <dbReference type="NCBI Taxonomy" id="1484"/>
    <lineage>
        <taxon>Bacteria</taxon>
        <taxon>Bacillati</taxon>
        <taxon>Bacillota</taxon>
        <taxon>Bacilli</taxon>
        <taxon>Bacillales</taxon>
        <taxon>Bacillales Family X. Incertae Sedis</taxon>
        <taxon>Hydrogenibacillus</taxon>
    </lineage>
</organism>
<keyword evidence="9 10" id="KW-0460">Magnesium</keyword>
<keyword evidence="10" id="KW-0963">Cytoplasm</keyword>
<dbReference type="CDD" id="cd09278">
    <property type="entry name" value="RNase_HI_prokaryote_like"/>
    <property type="match status" value="1"/>
</dbReference>
<dbReference type="STRING" id="1484.SA87_03780"/>
<dbReference type="InterPro" id="IPR036397">
    <property type="entry name" value="RNaseH_sf"/>
</dbReference>
<dbReference type="InterPro" id="IPR012337">
    <property type="entry name" value="RNaseH-like_sf"/>
</dbReference>
<comment type="subunit">
    <text evidence="3 10">Monomer.</text>
</comment>
<name>A0A132N5M1_HYDSH</name>
<evidence type="ECO:0000256" key="2">
    <source>
        <dbReference type="ARBA" id="ARBA00005300"/>
    </source>
</evidence>
<dbReference type="PANTHER" id="PTHR10642:SF26">
    <property type="entry name" value="RIBONUCLEASE H1"/>
    <property type="match status" value="1"/>
</dbReference>
<gene>
    <name evidence="10" type="primary">rnhA</name>
    <name evidence="12" type="ORF">SA87_03780</name>
</gene>
<comment type="cofactor">
    <cofactor evidence="10">
        <name>Mg(2+)</name>
        <dbReference type="ChEBI" id="CHEBI:18420"/>
    </cofactor>
    <text evidence="10">Binds 1 Mg(2+) ion per subunit. May bind a second metal ion at a regulatory site, or after substrate binding.</text>
</comment>
<feature type="binding site" evidence="10">
    <location>
        <position position="21"/>
    </location>
    <ligand>
        <name>Mg(2+)</name>
        <dbReference type="ChEBI" id="CHEBI:18420"/>
        <label>1</label>
    </ligand>
</feature>
<evidence type="ECO:0000256" key="3">
    <source>
        <dbReference type="ARBA" id="ARBA00011245"/>
    </source>
</evidence>
<comment type="caution">
    <text evidence="12">The sequence shown here is derived from an EMBL/GenBank/DDBJ whole genome shotgun (WGS) entry which is preliminary data.</text>
</comment>
<comment type="subcellular location">
    <subcellularLocation>
        <location evidence="10">Cytoplasm</location>
    </subcellularLocation>
</comment>
<sequence>MHETGSPAPAESRPSFVVYTDGACSGNPGPGGWAALIRNAGAERVLTGGEARTTNNRMELTAVLEALRALPPGADVVVYSDSAYVVNAFRQGWLRRWVESGWRKADGGPVENRDLWAAILEETARRTVRFEKVRGHAGVPENVRVDRLAVRAMAAYRRESGAGPR</sequence>
<feature type="binding site" evidence="10">
    <location>
        <position position="59"/>
    </location>
    <ligand>
        <name>Mg(2+)</name>
        <dbReference type="ChEBI" id="CHEBI:18420"/>
        <label>1</label>
    </ligand>
</feature>
<evidence type="ECO:0000313" key="13">
    <source>
        <dbReference type="Proteomes" id="UP000243024"/>
    </source>
</evidence>